<dbReference type="Gene3D" id="1.25.40.10">
    <property type="entry name" value="Tetratricopeptide repeat domain"/>
    <property type="match status" value="1"/>
</dbReference>
<sequence length="52" mass="5725">VLPNEVTLSSSISACAGKGRWESALHLLEEMHRQHIRRDEFSGSAAITAFSQ</sequence>
<protein>
    <recommendedName>
        <fullName evidence="4">Pentatricopeptide repeat-containing protein</fullName>
    </recommendedName>
</protein>
<evidence type="ECO:0000256" key="1">
    <source>
        <dbReference type="PROSITE-ProRule" id="PRU00708"/>
    </source>
</evidence>
<organism evidence="2 3">
    <name type="scientific">Symbiodinium microadriaticum</name>
    <name type="common">Dinoflagellate</name>
    <name type="synonym">Zooxanthella microadriatica</name>
    <dbReference type="NCBI Taxonomy" id="2951"/>
    <lineage>
        <taxon>Eukaryota</taxon>
        <taxon>Sar</taxon>
        <taxon>Alveolata</taxon>
        <taxon>Dinophyceae</taxon>
        <taxon>Suessiales</taxon>
        <taxon>Symbiodiniaceae</taxon>
        <taxon>Symbiodinium</taxon>
    </lineage>
</organism>
<dbReference type="PROSITE" id="PS51375">
    <property type="entry name" value="PPR"/>
    <property type="match status" value="1"/>
</dbReference>
<comment type="caution">
    <text evidence="2">The sequence shown here is derived from an EMBL/GenBank/DDBJ whole genome shotgun (WGS) entry which is preliminary data.</text>
</comment>
<dbReference type="InterPro" id="IPR011990">
    <property type="entry name" value="TPR-like_helical_dom_sf"/>
</dbReference>
<dbReference type="EMBL" id="LSRX01003771">
    <property type="protein sequence ID" value="OLP74410.1"/>
    <property type="molecule type" value="Genomic_DNA"/>
</dbReference>
<proteinExistence type="predicted"/>
<reference evidence="2 3" key="1">
    <citation type="submission" date="2016-02" db="EMBL/GenBank/DDBJ databases">
        <title>Genome analysis of coral dinoflagellate symbionts highlights evolutionary adaptations to a symbiotic lifestyle.</title>
        <authorList>
            <person name="Aranda M."/>
            <person name="Li Y."/>
            <person name="Liew Y.J."/>
            <person name="Baumgarten S."/>
            <person name="Simakov O."/>
            <person name="Wilson M."/>
            <person name="Piel J."/>
            <person name="Ashoor H."/>
            <person name="Bougouffa S."/>
            <person name="Bajic V.B."/>
            <person name="Ryu T."/>
            <person name="Ravasi T."/>
            <person name="Bayer T."/>
            <person name="Micklem G."/>
            <person name="Kim H."/>
            <person name="Bhak J."/>
            <person name="Lajeunesse T.C."/>
            <person name="Voolstra C.R."/>
        </authorList>
    </citation>
    <scope>NUCLEOTIDE SEQUENCE [LARGE SCALE GENOMIC DNA]</scope>
    <source>
        <strain evidence="2 3">CCMP2467</strain>
    </source>
</reference>
<keyword evidence="3" id="KW-1185">Reference proteome</keyword>
<evidence type="ECO:0008006" key="4">
    <source>
        <dbReference type="Google" id="ProtNLM"/>
    </source>
</evidence>
<gene>
    <name evidence="2" type="ORF">AK812_SmicGene46055</name>
</gene>
<dbReference type="InterPro" id="IPR002885">
    <property type="entry name" value="PPR_rpt"/>
</dbReference>
<feature type="repeat" description="PPR" evidence="1">
    <location>
        <begin position="4"/>
        <end position="38"/>
    </location>
</feature>
<evidence type="ECO:0000313" key="3">
    <source>
        <dbReference type="Proteomes" id="UP000186817"/>
    </source>
</evidence>
<dbReference type="Proteomes" id="UP000186817">
    <property type="component" value="Unassembled WGS sequence"/>
</dbReference>
<evidence type="ECO:0000313" key="2">
    <source>
        <dbReference type="EMBL" id="OLP74410.1"/>
    </source>
</evidence>
<accession>A0A1Q9BUY8</accession>
<dbReference type="AlphaFoldDB" id="A0A1Q9BUY8"/>
<dbReference type="NCBIfam" id="TIGR00756">
    <property type="entry name" value="PPR"/>
    <property type="match status" value="1"/>
</dbReference>
<name>A0A1Q9BUY8_SYMMI</name>
<feature type="non-terminal residue" evidence="2">
    <location>
        <position position="1"/>
    </location>
</feature>
<dbReference type="OrthoDB" id="185373at2759"/>